<evidence type="ECO:0000256" key="1">
    <source>
        <dbReference type="SAM" id="MobiDB-lite"/>
    </source>
</evidence>
<dbReference type="Proteomes" id="UP001300763">
    <property type="component" value="Unassembled WGS sequence"/>
</dbReference>
<organism evidence="2 3">
    <name type="scientific">Actinomycetospora lemnae</name>
    <dbReference type="NCBI Taxonomy" id="3019891"/>
    <lineage>
        <taxon>Bacteria</taxon>
        <taxon>Bacillati</taxon>
        <taxon>Actinomycetota</taxon>
        <taxon>Actinomycetes</taxon>
        <taxon>Pseudonocardiales</taxon>
        <taxon>Pseudonocardiaceae</taxon>
        <taxon>Actinomycetospora</taxon>
    </lineage>
</organism>
<protein>
    <submittedName>
        <fullName evidence="2">DUF2188 domain-containing protein</fullName>
    </submittedName>
</protein>
<dbReference type="InterPro" id="IPR018691">
    <property type="entry name" value="DUF2188"/>
</dbReference>
<sequence length="333" mass="35912">MSSDMNGLAVLGRAVRARRERVGLTQRQIEERGGPSGRTLRMIEAGEAKNLTEATLARVDNALFWDHGTSTRLLRGEVTAEHAVELRQVAYVLSSVDVKDDDVAEALATEFGCSVALGDTITFVSPSDAERARRALEHVETARDEIDDESGDGASSHGSAVADGGHHPLAESKTPVVLPQGRAPQTQGGAPRDRQRNAHGRRLGFRASQPLAEALAELQQITDPTDAEARATMLVWDALSAVMEEKRTKPSEQAEARDADHHVVPPSDTGWMVTRRRGARRGAKARTQAEAIERATEILAQDGGGTVVVHGTDGKVRERRTVSERSTTTPSTE</sequence>
<dbReference type="RefSeq" id="WP_274202327.1">
    <property type="nucleotide sequence ID" value="NZ_JAQZAO010000009.1"/>
</dbReference>
<evidence type="ECO:0000313" key="2">
    <source>
        <dbReference type="EMBL" id="MDD7967807.1"/>
    </source>
</evidence>
<dbReference type="Pfam" id="PF09954">
    <property type="entry name" value="DUF2188"/>
    <property type="match status" value="1"/>
</dbReference>
<feature type="compositionally biased region" description="Basic and acidic residues" evidence="1">
    <location>
        <begin position="312"/>
        <end position="323"/>
    </location>
</feature>
<dbReference type="EMBL" id="JAQZAO010000009">
    <property type="protein sequence ID" value="MDD7967807.1"/>
    <property type="molecule type" value="Genomic_DNA"/>
</dbReference>
<feature type="compositionally biased region" description="Basic and acidic residues" evidence="1">
    <location>
        <begin position="250"/>
        <end position="263"/>
    </location>
</feature>
<dbReference type="SUPFAM" id="SSF47413">
    <property type="entry name" value="lambda repressor-like DNA-binding domains"/>
    <property type="match status" value="1"/>
</dbReference>
<accession>A0ABT5SY68</accession>
<keyword evidence="3" id="KW-1185">Reference proteome</keyword>
<feature type="region of interest" description="Disordered" evidence="1">
    <location>
        <begin position="303"/>
        <end position="333"/>
    </location>
</feature>
<proteinExistence type="predicted"/>
<dbReference type="InterPro" id="IPR010982">
    <property type="entry name" value="Lambda_DNA-bd_dom_sf"/>
</dbReference>
<reference evidence="2 3" key="1">
    <citation type="submission" date="2023-02" db="EMBL/GenBank/DDBJ databases">
        <title>Genome sequencing required for Actinomycetospora new species description.</title>
        <authorList>
            <person name="Saimee Y."/>
            <person name="Duangmal K."/>
        </authorList>
    </citation>
    <scope>NUCLEOTIDE SEQUENCE [LARGE SCALE GENOMIC DNA]</scope>
    <source>
        <strain evidence="2 3">DW7H6</strain>
    </source>
</reference>
<feature type="compositionally biased region" description="Low complexity" evidence="1">
    <location>
        <begin position="324"/>
        <end position="333"/>
    </location>
</feature>
<name>A0ABT5SY68_9PSEU</name>
<dbReference type="Gene3D" id="1.10.260.40">
    <property type="entry name" value="lambda repressor-like DNA-binding domains"/>
    <property type="match status" value="1"/>
</dbReference>
<feature type="region of interest" description="Disordered" evidence="1">
    <location>
        <begin position="141"/>
        <end position="197"/>
    </location>
</feature>
<comment type="caution">
    <text evidence="2">The sequence shown here is derived from an EMBL/GenBank/DDBJ whole genome shotgun (WGS) entry which is preliminary data.</text>
</comment>
<evidence type="ECO:0000313" key="3">
    <source>
        <dbReference type="Proteomes" id="UP001300763"/>
    </source>
</evidence>
<gene>
    <name evidence="2" type="ORF">PGB27_20905</name>
</gene>
<feature type="region of interest" description="Disordered" evidence="1">
    <location>
        <begin position="250"/>
        <end position="270"/>
    </location>
</feature>